<evidence type="ECO:0000313" key="3">
    <source>
        <dbReference type="Proteomes" id="UP000003273"/>
    </source>
</evidence>
<name>I4GW67_MICAE</name>
<organism evidence="2 3">
    <name type="scientific">Microcystis aeruginosa PCC 9806</name>
    <dbReference type="NCBI Taxonomy" id="1160282"/>
    <lineage>
        <taxon>Bacteria</taxon>
        <taxon>Bacillati</taxon>
        <taxon>Cyanobacteriota</taxon>
        <taxon>Cyanophyceae</taxon>
        <taxon>Oscillatoriophycideae</taxon>
        <taxon>Chroococcales</taxon>
        <taxon>Microcystaceae</taxon>
        <taxon>Microcystis</taxon>
    </lineage>
</organism>
<protein>
    <submittedName>
        <fullName evidence="2">Uncharacterized protein</fullName>
    </submittedName>
</protein>
<dbReference type="AlphaFoldDB" id="I4GW67"/>
<reference evidence="2 3" key="1">
    <citation type="submission" date="2012-04" db="EMBL/GenBank/DDBJ databases">
        <authorList>
            <person name="Genoscope - CEA"/>
        </authorList>
    </citation>
    <scope>NUCLEOTIDE SEQUENCE [LARGE SCALE GENOMIC DNA]</scope>
    <source>
        <strain evidence="2 3">9806</strain>
    </source>
</reference>
<dbReference type="Proteomes" id="UP000003273">
    <property type="component" value="Unassembled WGS sequence"/>
</dbReference>
<sequence>MSYILADIFTGFRWVRMKHRETGKVCLADGVLSITPIQVITRAQVPVKGRPQLYTFLNTTYLSFINPRELKGEEKPETDTETMVKPRPAQRSNL</sequence>
<comment type="caution">
    <text evidence="2">The sequence shown here is derived from an EMBL/GenBank/DDBJ whole genome shotgun (WGS) entry which is preliminary data.</text>
</comment>
<accession>I4GW67</accession>
<dbReference type="HOGENOM" id="CLU_2382879_0_0_3"/>
<gene>
    <name evidence="2" type="ORF">MICAE_230002</name>
</gene>
<feature type="compositionally biased region" description="Basic and acidic residues" evidence="1">
    <location>
        <begin position="68"/>
        <end position="84"/>
    </location>
</feature>
<evidence type="ECO:0000256" key="1">
    <source>
        <dbReference type="SAM" id="MobiDB-lite"/>
    </source>
</evidence>
<evidence type="ECO:0000313" key="2">
    <source>
        <dbReference type="EMBL" id="CCI14041.1"/>
    </source>
</evidence>
<feature type="region of interest" description="Disordered" evidence="1">
    <location>
        <begin position="68"/>
        <end position="94"/>
    </location>
</feature>
<dbReference type="EMBL" id="CAIL01000146">
    <property type="protein sequence ID" value="CCI14041.1"/>
    <property type="molecule type" value="Genomic_DNA"/>
</dbReference>
<proteinExistence type="predicted"/>